<dbReference type="EMBL" id="JAEACQ010000243">
    <property type="protein sequence ID" value="MBL7630155.1"/>
    <property type="molecule type" value="Genomic_DNA"/>
</dbReference>
<dbReference type="SUPFAM" id="SSF47413">
    <property type="entry name" value="lambda repressor-like DNA-binding domains"/>
    <property type="match status" value="1"/>
</dbReference>
<dbReference type="RefSeq" id="WP_202999888.1">
    <property type="nucleotide sequence ID" value="NZ_JADWYU010000136.1"/>
</dbReference>
<dbReference type="InterPro" id="IPR001387">
    <property type="entry name" value="Cro/C1-type_HTH"/>
</dbReference>
<name>A0A937RGV2_9ACTN</name>
<dbReference type="CDD" id="cd00093">
    <property type="entry name" value="HTH_XRE"/>
    <property type="match status" value="1"/>
</dbReference>
<comment type="caution">
    <text evidence="3">The sequence shown here is derived from an EMBL/GenBank/DDBJ whole genome shotgun (WGS) entry which is preliminary data.</text>
</comment>
<feature type="region of interest" description="Disordered" evidence="1">
    <location>
        <begin position="1"/>
        <end position="28"/>
    </location>
</feature>
<feature type="compositionally biased region" description="Low complexity" evidence="1">
    <location>
        <begin position="125"/>
        <end position="135"/>
    </location>
</feature>
<feature type="compositionally biased region" description="Polar residues" evidence="1">
    <location>
        <begin position="1"/>
        <end position="12"/>
    </location>
</feature>
<gene>
    <name evidence="3" type="ORF">I7412_23920</name>
</gene>
<accession>A0A937RGV2</accession>
<evidence type="ECO:0000256" key="1">
    <source>
        <dbReference type="SAM" id="MobiDB-lite"/>
    </source>
</evidence>
<evidence type="ECO:0000259" key="2">
    <source>
        <dbReference type="Pfam" id="PF13443"/>
    </source>
</evidence>
<dbReference type="Proteomes" id="UP000604475">
    <property type="component" value="Unassembled WGS sequence"/>
</dbReference>
<sequence>MTPTTIVSTSRQAAGVPEPAAGGSTTTSRTAQDWAAVAAALNARLAACRLTQQRLADLSNISVATIRVLQRGTGTRRVRDDTLAAISRALGWPANHLLRVLLEGIAADQAHSAVPAGLDAKQHPRQPAAAGPRTAPGGGQHPLTRITTELDTASTAIDEARACLTHANQLDSAERDLAVAWLETATARLEQTRTLIVRVTTAVDTAATPGDDAGRG</sequence>
<feature type="domain" description="HTH cro/C1-type" evidence="2">
    <location>
        <begin position="41"/>
        <end position="91"/>
    </location>
</feature>
<protein>
    <submittedName>
        <fullName evidence="3">Helix-turn-helix transcriptional regulator</fullName>
    </submittedName>
</protein>
<dbReference type="GO" id="GO:0003677">
    <property type="term" value="F:DNA binding"/>
    <property type="evidence" value="ECO:0007669"/>
    <property type="project" value="InterPro"/>
</dbReference>
<reference evidence="3" key="1">
    <citation type="submission" date="2020-12" db="EMBL/GenBank/DDBJ databases">
        <title>Genomic characterization of non-nitrogen-fixing Frankia strains.</title>
        <authorList>
            <person name="Carlos-Shanley C."/>
            <person name="Guerra T."/>
            <person name="Hahn D."/>
        </authorList>
    </citation>
    <scope>NUCLEOTIDE SEQUENCE</scope>
    <source>
        <strain evidence="3">CN6</strain>
    </source>
</reference>
<dbReference type="Pfam" id="PF13443">
    <property type="entry name" value="HTH_26"/>
    <property type="match status" value="1"/>
</dbReference>
<organism evidence="3 4">
    <name type="scientific">Frankia nepalensis</name>
    <dbReference type="NCBI Taxonomy" id="1836974"/>
    <lineage>
        <taxon>Bacteria</taxon>
        <taxon>Bacillati</taxon>
        <taxon>Actinomycetota</taxon>
        <taxon>Actinomycetes</taxon>
        <taxon>Frankiales</taxon>
        <taxon>Frankiaceae</taxon>
        <taxon>Frankia</taxon>
    </lineage>
</organism>
<proteinExistence type="predicted"/>
<evidence type="ECO:0000313" key="3">
    <source>
        <dbReference type="EMBL" id="MBL7630155.1"/>
    </source>
</evidence>
<dbReference type="InterPro" id="IPR010982">
    <property type="entry name" value="Lambda_DNA-bd_dom_sf"/>
</dbReference>
<keyword evidence="4" id="KW-1185">Reference proteome</keyword>
<evidence type="ECO:0000313" key="4">
    <source>
        <dbReference type="Proteomes" id="UP000604475"/>
    </source>
</evidence>
<dbReference type="AlphaFoldDB" id="A0A937RGV2"/>
<feature type="region of interest" description="Disordered" evidence="1">
    <location>
        <begin position="117"/>
        <end position="144"/>
    </location>
</feature>
<dbReference type="Gene3D" id="1.10.260.40">
    <property type="entry name" value="lambda repressor-like DNA-binding domains"/>
    <property type="match status" value="1"/>
</dbReference>